<evidence type="ECO:0000313" key="11">
    <source>
        <dbReference type="EMBL" id="MFD2873295.1"/>
    </source>
</evidence>
<dbReference type="PANTHER" id="PTHR45825:SF11">
    <property type="entry name" value="ALPHA AMYLASE DOMAIN-CONTAINING PROTEIN"/>
    <property type="match status" value="1"/>
</dbReference>
<dbReference type="NCBIfam" id="TIGR02095">
    <property type="entry name" value="glgA"/>
    <property type="match status" value="1"/>
</dbReference>
<evidence type="ECO:0000256" key="8">
    <source>
        <dbReference type="HAMAP-Rule" id="MF_00484"/>
    </source>
</evidence>
<evidence type="ECO:0000259" key="9">
    <source>
        <dbReference type="Pfam" id="PF00534"/>
    </source>
</evidence>
<sequence length="477" mass="53346">MKIYHLSAECYPVAKVGGLADVVGALPKYQNLAGLDAAVVMPFYDRKFTRENEFDTVFQSATLLGTRRLYFEILKEKTDKLGFPLYLVKIPGLVDRENIYSYPDETEQFIAFQIAFLDWISYSQQSPDIIHCHDHHSGLIPFLLKYSKLYTRLADTPTVFTIHNGQYHGAFGWDKLAYLPEIDLSKTGLLDWAGGINPLASAVRCAFKYTTVSPSYLDELSISSNGLEYLFFLERARGVGIINGIDTQVWNSATDPMIVEKYTAIKVTSGKQKNKEALCARFNLDPSKPLISFIGRLVLEKGAELLAEAIETCLKDYAGQVNFLILGAGDEDIEKDLQELKENFPVDCNVYIGYNEELAHQVYAGSDFLLMPSRVEPCGLNQLYSLRYGTMPVVRSTGGLKDTVIDFGDAGGYGIRFNNVSVADIAYSVGRALALYPDTKQMQTLRKRMMALDFSWDASAKQYIELYKGIISTTATT</sequence>
<name>A0ABW5YDG3_9SPHI</name>
<feature type="domain" description="Glycosyl transferase family 1" evidence="9">
    <location>
        <begin position="280"/>
        <end position="435"/>
    </location>
</feature>
<dbReference type="Pfam" id="PF00534">
    <property type="entry name" value="Glycos_transf_1"/>
    <property type="match status" value="1"/>
</dbReference>
<reference evidence="12" key="1">
    <citation type="journal article" date="2019" name="Int. J. Syst. Evol. Microbiol.">
        <title>The Global Catalogue of Microorganisms (GCM) 10K type strain sequencing project: providing services to taxonomists for standard genome sequencing and annotation.</title>
        <authorList>
            <consortium name="The Broad Institute Genomics Platform"/>
            <consortium name="The Broad Institute Genome Sequencing Center for Infectious Disease"/>
            <person name="Wu L."/>
            <person name="Ma J."/>
        </authorList>
    </citation>
    <scope>NUCLEOTIDE SEQUENCE [LARGE SCALE GENOMIC DNA]</scope>
    <source>
        <strain evidence="12">KCTC 22437</strain>
    </source>
</reference>
<comment type="catalytic activity">
    <reaction evidence="1 8">
        <text>[(1-&gt;4)-alpha-D-glucosyl](n) + ADP-alpha-D-glucose = [(1-&gt;4)-alpha-D-glucosyl](n+1) + ADP + H(+)</text>
        <dbReference type="Rhea" id="RHEA:18189"/>
        <dbReference type="Rhea" id="RHEA-COMP:9584"/>
        <dbReference type="Rhea" id="RHEA-COMP:9587"/>
        <dbReference type="ChEBI" id="CHEBI:15378"/>
        <dbReference type="ChEBI" id="CHEBI:15444"/>
        <dbReference type="ChEBI" id="CHEBI:57498"/>
        <dbReference type="ChEBI" id="CHEBI:456216"/>
        <dbReference type="EC" id="2.4.1.21"/>
    </reaction>
</comment>
<dbReference type="EC" id="2.4.1.21" evidence="8"/>
<dbReference type="EMBL" id="JBHUPD010000002">
    <property type="protein sequence ID" value="MFD2873295.1"/>
    <property type="molecule type" value="Genomic_DNA"/>
</dbReference>
<dbReference type="GO" id="GO:0009011">
    <property type="term" value="F:alpha-1,4-glucan glucosyltransferase (ADP-glucose donor) activity"/>
    <property type="evidence" value="ECO:0007669"/>
    <property type="project" value="UniProtKB-EC"/>
</dbReference>
<dbReference type="Gene3D" id="3.40.50.2000">
    <property type="entry name" value="Glycogen Phosphorylase B"/>
    <property type="match status" value="2"/>
</dbReference>
<comment type="caution">
    <text evidence="11">The sequence shown here is derived from an EMBL/GenBank/DDBJ whole genome shotgun (WGS) entry which is preliminary data.</text>
</comment>
<dbReference type="InterPro" id="IPR013534">
    <property type="entry name" value="Starch_synth_cat_dom"/>
</dbReference>
<keyword evidence="6 8" id="KW-0808">Transferase</keyword>
<organism evidence="11 12">
    <name type="scientific">Mucilaginibacter ximonensis</name>
    <dbReference type="NCBI Taxonomy" id="538021"/>
    <lineage>
        <taxon>Bacteria</taxon>
        <taxon>Pseudomonadati</taxon>
        <taxon>Bacteroidota</taxon>
        <taxon>Sphingobacteriia</taxon>
        <taxon>Sphingobacteriales</taxon>
        <taxon>Sphingobacteriaceae</taxon>
        <taxon>Mucilaginibacter</taxon>
    </lineage>
</organism>
<comment type="similarity">
    <text evidence="4 8">Belongs to the glycosyltransferase 1 family. Bacterial/plant glycogen synthase subfamily.</text>
</comment>
<evidence type="ECO:0000256" key="1">
    <source>
        <dbReference type="ARBA" id="ARBA00001478"/>
    </source>
</evidence>
<accession>A0ABW5YDG3</accession>
<dbReference type="RefSeq" id="WP_377185880.1">
    <property type="nucleotide sequence ID" value="NZ_JBHUPD010000002.1"/>
</dbReference>
<evidence type="ECO:0000256" key="4">
    <source>
        <dbReference type="ARBA" id="ARBA00010281"/>
    </source>
</evidence>
<evidence type="ECO:0000313" key="12">
    <source>
        <dbReference type="Proteomes" id="UP001597557"/>
    </source>
</evidence>
<feature type="binding site" evidence="8">
    <location>
        <position position="15"/>
    </location>
    <ligand>
        <name>ADP-alpha-D-glucose</name>
        <dbReference type="ChEBI" id="CHEBI:57498"/>
    </ligand>
</feature>
<dbReference type="HAMAP" id="MF_00484">
    <property type="entry name" value="Glycogen_synth"/>
    <property type="match status" value="1"/>
</dbReference>
<protein>
    <recommendedName>
        <fullName evidence="8">Glycogen synthase</fullName>
        <ecNumber evidence="8">2.4.1.21</ecNumber>
    </recommendedName>
    <alternativeName>
        <fullName evidence="8">Starch [bacterial glycogen] synthase</fullName>
    </alternativeName>
</protein>
<dbReference type="PANTHER" id="PTHR45825">
    <property type="entry name" value="GRANULE-BOUND STARCH SYNTHASE 1, CHLOROPLASTIC/AMYLOPLASTIC"/>
    <property type="match status" value="1"/>
</dbReference>
<evidence type="ECO:0000256" key="2">
    <source>
        <dbReference type="ARBA" id="ARBA00002764"/>
    </source>
</evidence>
<evidence type="ECO:0000256" key="3">
    <source>
        <dbReference type="ARBA" id="ARBA00004964"/>
    </source>
</evidence>
<keyword evidence="5 8" id="KW-0328">Glycosyltransferase</keyword>
<gene>
    <name evidence="8" type="primary">glgA</name>
    <name evidence="11" type="ORF">ACFS5N_12495</name>
</gene>
<comment type="pathway">
    <text evidence="3 8">Glycan biosynthesis; glycogen biosynthesis.</text>
</comment>
<evidence type="ECO:0000259" key="10">
    <source>
        <dbReference type="Pfam" id="PF08323"/>
    </source>
</evidence>
<dbReference type="InterPro" id="IPR001296">
    <property type="entry name" value="Glyco_trans_1"/>
</dbReference>
<proteinExistence type="inferred from homology"/>
<dbReference type="Pfam" id="PF08323">
    <property type="entry name" value="Glyco_transf_5"/>
    <property type="match status" value="1"/>
</dbReference>
<evidence type="ECO:0000256" key="6">
    <source>
        <dbReference type="ARBA" id="ARBA00022679"/>
    </source>
</evidence>
<dbReference type="InterPro" id="IPR011835">
    <property type="entry name" value="GS/SS"/>
</dbReference>
<dbReference type="SUPFAM" id="SSF53756">
    <property type="entry name" value="UDP-Glycosyltransferase/glycogen phosphorylase"/>
    <property type="match status" value="1"/>
</dbReference>
<feature type="domain" description="Starch synthase catalytic" evidence="10">
    <location>
        <begin position="2"/>
        <end position="228"/>
    </location>
</feature>
<dbReference type="CDD" id="cd03791">
    <property type="entry name" value="GT5_Glycogen_synthase_DULL1-like"/>
    <property type="match status" value="1"/>
</dbReference>
<evidence type="ECO:0000256" key="5">
    <source>
        <dbReference type="ARBA" id="ARBA00022676"/>
    </source>
</evidence>
<comment type="function">
    <text evidence="2 8">Synthesizes alpha-1,4-glucan chains using ADP-glucose.</text>
</comment>
<keyword evidence="7 8" id="KW-0320">Glycogen biosynthesis</keyword>
<keyword evidence="12" id="KW-1185">Reference proteome</keyword>
<evidence type="ECO:0000256" key="7">
    <source>
        <dbReference type="ARBA" id="ARBA00023056"/>
    </source>
</evidence>
<dbReference type="Proteomes" id="UP001597557">
    <property type="component" value="Unassembled WGS sequence"/>
</dbReference>